<protein>
    <recommendedName>
        <fullName evidence="1">GST N-terminal domain-containing protein</fullName>
    </recommendedName>
</protein>
<reference evidence="2" key="1">
    <citation type="submission" date="2019-03" db="EMBL/GenBank/DDBJ databases">
        <title>WGS assembly of Setaria viridis.</title>
        <authorList>
            <person name="Huang P."/>
            <person name="Jenkins J."/>
            <person name="Grimwood J."/>
            <person name="Barry K."/>
            <person name="Healey A."/>
            <person name="Mamidi S."/>
            <person name="Sreedasyam A."/>
            <person name="Shu S."/>
            <person name="Feldman M."/>
            <person name="Wu J."/>
            <person name="Yu Y."/>
            <person name="Chen C."/>
            <person name="Johnson J."/>
            <person name="Rokhsar D."/>
            <person name="Baxter I."/>
            <person name="Schmutz J."/>
            <person name="Brutnell T."/>
            <person name="Kellogg E."/>
        </authorList>
    </citation>
    <scope>NUCLEOTIDE SEQUENCE [LARGE SCALE GENOMIC DNA]</scope>
</reference>
<keyword evidence="3" id="KW-1185">Reference proteome</keyword>
<dbReference type="InterPro" id="IPR004045">
    <property type="entry name" value="Glutathione_S-Trfase_N"/>
</dbReference>
<feature type="domain" description="GST N-terminal" evidence="1">
    <location>
        <begin position="10"/>
        <end position="43"/>
    </location>
</feature>
<sequence length="133" mass="15038">MSPVKVFGSAALVCLEEVGAEYDVVDVDFHAKEHKGAEHLDRNVTTCISAQFLPARGVYAIAIDNLVYLLLFQSQPFGQVPGFQDGDLMLFRKFRAPFHKLTNFIFFFRLRNIVRPRSSLIGCLQPPTYNLDT</sequence>
<dbReference type="AlphaFoldDB" id="A0A4U6UJT1"/>
<name>A0A4U6UJT1_SETVI</name>
<organism evidence="2 3">
    <name type="scientific">Setaria viridis</name>
    <name type="common">Green bristlegrass</name>
    <name type="synonym">Setaria italica subsp. viridis</name>
    <dbReference type="NCBI Taxonomy" id="4556"/>
    <lineage>
        <taxon>Eukaryota</taxon>
        <taxon>Viridiplantae</taxon>
        <taxon>Streptophyta</taxon>
        <taxon>Embryophyta</taxon>
        <taxon>Tracheophyta</taxon>
        <taxon>Spermatophyta</taxon>
        <taxon>Magnoliopsida</taxon>
        <taxon>Liliopsida</taxon>
        <taxon>Poales</taxon>
        <taxon>Poaceae</taxon>
        <taxon>PACMAD clade</taxon>
        <taxon>Panicoideae</taxon>
        <taxon>Panicodae</taxon>
        <taxon>Paniceae</taxon>
        <taxon>Cenchrinae</taxon>
        <taxon>Setaria</taxon>
    </lineage>
</organism>
<accession>A0A4U6UJT1</accession>
<gene>
    <name evidence="2" type="ORF">SEVIR_5G170500v2</name>
</gene>
<evidence type="ECO:0000313" key="3">
    <source>
        <dbReference type="Proteomes" id="UP000298652"/>
    </source>
</evidence>
<evidence type="ECO:0000313" key="2">
    <source>
        <dbReference type="EMBL" id="TKW14473.1"/>
    </source>
</evidence>
<dbReference type="Proteomes" id="UP000298652">
    <property type="component" value="Chromosome 5"/>
</dbReference>
<proteinExistence type="predicted"/>
<dbReference type="Gramene" id="TKW14473">
    <property type="protein sequence ID" value="TKW14473"/>
    <property type="gene ID" value="SEVIR_5G170500v2"/>
</dbReference>
<dbReference type="Gene3D" id="3.40.30.10">
    <property type="entry name" value="Glutaredoxin"/>
    <property type="match status" value="1"/>
</dbReference>
<dbReference type="Pfam" id="PF02798">
    <property type="entry name" value="GST_N"/>
    <property type="match status" value="1"/>
</dbReference>
<evidence type="ECO:0000259" key="1">
    <source>
        <dbReference type="Pfam" id="PF02798"/>
    </source>
</evidence>
<dbReference type="EMBL" id="CM016556">
    <property type="protein sequence ID" value="TKW14473.1"/>
    <property type="molecule type" value="Genomic_DNA"/>
</dbReference>